<evidence type="ECO:0000256" key="1">
    <source>
        <dbReference type="SAM" id="MobiDB-lite"/>
    </source>
</evidence>
<gene>
    <name evidence="2" type="ORF">Acr_29g0002080</name>
</gene>
<keyword evidence="2" id="KW-0547">Nucleotide-binding</keyword>
<proteinExistence type="predicted"/>
<feature type="region of interest" description="Disordered" evidence="1">
    <location>
        <begin position="1"/>
        <end position="28"/>
    </location>
</feature>
<reference evidence="2 3" key="1">
    <citation type="submission" date="2019-07" db="EMBL/GenBank/DDBJ databases">
        <title>De Novo Assembly of kiwifruit Actinidia rufa.</title>
        <authorList>
            <person name="Sugita-Konishi S."/>
            <person name="Sato K."/>
            <person name="Mori E."/>
            <person name="Abe Y."/>
            <person name="Kisaki G."/>
            <person name="Hamano K."/>
            <person name="Suezawa K."/>
            <person name="Otani M."/>
            <person name="Fukuda T."/>
            <person name="Manabe T."/>
            <person name="Gomi K."/>
            <person name="Tabuchi M."/>
            <person name="Akimitsu K."/>
            <person name="Kataoka I."/>
        </authorList>
    </citation>
    <scope>NUCLEOTIDE SEQUENCE [LARGE SCALE GENOMIC DNA]</scope>
    <source>
        <strain evidence="3">cv. Fuchu</strain>
    </source>
</reference>
<sequence length="144" mass="16479">MNTRGRYPPGIGGGGGRGGNLYPNPNFQSRNFQQQYVQRGTMQNHQQFQSQQQQQQQQWLRRNQLGADSSVDEVEKTVQSEAVDSSSQDWKARLKMPPTDTRYRTEGFTESKCCAISDCQNMLENSVNAVIYAYGLRCSRKYVR</sequence>
<feature type="region of interest" description="Disordered" evidence="1">
    <location>
        <begin position="40"/>
        <end position="101"/>
    </location>
</feature>
<dbReference type="GO" id="GO:0004386">
    <property type="term" value="F:helicase activity"/>
    <property type="evidence" value="ECO:0007669"/>
    <property type="project" value="UniProtKB-KW"/>
</dbReference>
<feature type="compositionally biased region" description="Polar residues" evidence="1">
    <location>
        <begin position="79"/>
        <end position="89"/>
    </location>
</feature>
<evidence type="ECO:0000313" key="3">
    <source>
        <dbReference type="Proteomes" id="UP000585474"/>
    </source>
</evidence>
<comment type="caution">
    <text evidence="2">The sequence shown here is derived from an EMBL/GenBank/DDBJ whole genome shotgun (WGS) entry which is preliminary data.</text>
</comment>
<dbReference type="AlphaFoldDB" id="A0A7J0HD66"/>
<organism evidence="2 3">
    <name type="scientific">Actinidia rufa</name>
    <dbReference type="NCBI Taxonomy" id="165716"/>
    <lineage>
        <taxon>Eukaryota</taxon>
        <taxon>Viridiplantae</taxon>
        <taxon>Streptophyta</taxon>
        <taxon>Embryophyta</taxon>
        <taxon>Tracheophyta</taxon>
        <taxon>Spermatophyta</taxon>
        <taxon>Magnoliopsida</taxon>
        <taxon>eudicotyledons</taxon>
        <taxon>Gunneridae</taxon>
        <taxon>Pentapetalae</taxon>
        <taxon>asterids</taxon>
        <taxon>Ericales</taxon>
        <taxon>Actinidiaceae</taxon>
        <taxon>Actinidia</taxon>
    </lineage>
</organism>
<keyword evidence="2" id="KW-0067">ATP-binding</keyword>
<protein>
    <submittedName>
        <fullName evidence="2">RNAhelicase-like 8</fullName>
    </submittedName>
</protein>
<dbReference type="OrthoDB" id="1748610at2759"/>
<keyword evidence="3" id="KW-1185">Reference proteome</keyword>
<feature type="compositionally biased region" description="Low complexity" evidence="1">
    <location>
        <begin position="43"/>
        <end position="58"/>
    </location>
</feature>
<dbReference type="EMBL" id="BJWL01000029">
    <property type="protein sequence ID" value="GFZ21046.1"/>
    <property type="molecule type" value="Genomic_DNA"/>
</dbReference>
<keyword evidence="2" id="KW-0378">Hydrolase</keyword>
<dbReference type="Proteomes" id="UP000585474">
    <property type="component" value="Unassembled WGS sequence"/>
</dbReference>
<feature type="compositionally biased region" description="Gly residues" evidence="1">
    <location>
        <begin position="10"/>
        <end position="19"/>
    </location>
</feature>
<name>A0A7J0HD66_9ERIC</name>
<accession>A0A7J0HD66</accession>
<evidence type="ECO:0000313" key="2">
    <source>
        <dbReference type="EMBL" id="GFZ21046.1"/>
    </source>
</evidence>
<keyword evidence="2" id="KW-0347">Helicase</keyword>